<feature type="compositionally biased region" description="Acidic residues" evidence="1">
    <location>
        <begin position="955"/>
        <end position="969"/>
    </location>
</feature>
<evidence type="ECO:0000313" key="4">
    <source>
        <dbReference type="Proteomes" id="UP000053263"/>
    </source>
</evidence>
<dbReference type="PANTHER" id="PTHR33096">
    <property type="entry name" value="CXC2 DOMAIN-CONTAINING PROTEIN"/>
    <property type="match status" value="1"/>
</dbReference>
<dbReference type="EMBL" id="KN832572">
    <property type="protein sequence ID" value="KII84055.1"/>
    <property type="molecule type" value="Genomic_DNA"/>
</dbReference>
<dbReference type="HOGENOM" id="CLU_003703_13_0_1"/>
<dbReference type="Proteomes" id="UP000053263">
    <property type="component" value="Unassembled WGS sequence"/>
</dbReference>
<gene>
    <name evidence="3" type="ORF">PLICRDRAFT_671736</name>
</gene>
<feature type="compositionally biased region" description="Basic and acidic residues" evidence="1">
    <location>
        <begin position="814"/>
        <end position="833"/>
    </location>
</feature>
<accession>A0A0C9SX00</accession>
<dbReference type="Pfam" id="PF18803">
    <property type="entry name" value="CxC2"/>
    <property type="match status" value="1"/>
</dbReference>
<organism evidence="3 4">
    <name type="scientific">Plicaturopsis crispa FD-325 SS-3</name>
    <dbReference type="NCBI Taxonomy" id="944288"/>
    <lineage>
        <taxon>Eukaryota</taxon>
        <taxon>Fungi</taxon>
        <taxon>Dikarya</taxon>
        <taxon>Basidiomycota</taxon>
        <taxon>Agaricomycotina</taxon>
        <taxon>Agaricomycetes</taxon>
        <taxon>Agaricomycetidae</taxon>
        <taxon>Amylocorticiales</taxon>
        <taxon>Amylocorticiaceae</taxon>
        <taxon>Plicatura</taxon>
        <taxon>Plicaturopsis crispa</taxon>
    </lineage>
</organism>
<dbReference type="Pfam" id="PF18758">
    <property type="entry name" value="KDZ"/>
    <property type="match status" value="1"/>
</dbReference>
<proteinExistence type="predicted"/>
<evidence type="ECO:0000313" key="3">
    <source>
        <dbReference type="EMBL" id="KII84055.1"/>
    </source>
</evidence>
<evidence type="ECO:0000259" key="2">
    <source>
        <dbReference type="Pfam" id="PF18803"/>
    </source>
</evidence>
<dbReference type="OrthoDB" id="2682806at2759"/>
<keyword evidence="4" id="KW-1185">Reference proteome</keyword>
<feature type="region of interest" description="Disordered" evidence="1">
    <location>
        <begin position="950"/>
        <end position="976"/>
    </location>
</feature>
<protein>
    <recommendedName>
        <fullName evidence="2">CxC2-like cysteine cluster KDZ transposase-associated domain-containing protein</fullName>
    </recommendedName>
</protein>
<name>A0A0C9SX00_PLICR</name>
<sequence>MPYRDEYLAEFLRREGRGFFTGDRCPACPAGSTGRRPAYRCLDCSSLELLCLECCVSAHARHPLDVIERWTGSCFVRSSLRDLGLRVQLGNHSRTPCPNSHCANESFVVVHTNGIHRVAVDYCQCVDGVDAGSYRQQLLRFGWYPATHDTPATACTFRMLEHFHLATLQGKISAYDYYGALEKLTDNTGLSPSPDRYRSVLRIVREWRHLKMVKRGGRGHDESGVEGTRAGELAVVCPACPDPAVNLPDDWENAPKERGFLYRLFVAFDACFRLKRRLVSSEHRDPGLGCGWSYFVPDAIYRKWVSTQGEQKEINTCTGLSAVDHANDRVQAGYASTAAGLGLCSRHEFVGRNAVVDLQKGERYCNMDWAFASMFKHQHPRQPTVVSYDIACQWHRNLEARLAALPPVVRLIVPSAIFWYAIPKLHIHSHIVKCQITYSFEWLAGAGRTDGEGIERAWANMGPVCTSTREMGPGSRHDTLDDHWGYWNWQKLVGLGKSLKKKLVASIPERIKHQAAFDAFTESQEARDVEEWRAMVLAFEADASSPNPYHLPKSGLTEADVRLNLARHDAELAASGAPSLHNVTPSGFIIAGLDLEEQQRRIRIEGSGPWAAAGAEASRLRTNLTSSQETDITQLRTRLTRNITRFRTLQATYMPAALRLLENNPTAAASTVQPEDVALYLPSALMAEQLRGCTAGLAEIEDKLRDAQCASALDSLRTQLHIKSRYLTYKQFESRHQAMATRTRTLITRNETKIQLHAAKYQDARRAKIGLAGGDASSIALRELTRNDCRCMEDSEEVERRARRREAMHARRRGLEARDRREGAIAERERPDSDTVGVGHGEGTRVVSVSWIWNGADNADVRDALRVEWAKAWSRARRWEEEVLLVKEEMRRVLVSLEHRAQGWIGRREGAGDLEAAHAEGVRAFADSQVLVLRGIAQKFKDVWSEVEVQGESAGMEEEGEEEEEEEENAPAARTVEEEFMENLYEIAV</sequence>
<dbReference type="PANTHER" id="PTHR33096:SF1">
    <property type="entry name" value="CXC1-LIKE CYSTEINE CLUSTER ASSOCIATED WITH KDZ TRANSPOSASES DOMAIN-CONTAINING PROTEIN"/>
    <property type="match status" value="1"/>
</dbReference>
<feature type="domain" description="CxC2-like cysteine cluster KDZ transposase-associated" evidence="2">
    <location>
        <begin position="80"/>
        <end position="189"/>
    </location>
</feature>
<evidence type="ECO:0000256" key="1">
    <source>
        <dbReference type="SAM" id="MobiDB-lite"/>
    </source>
</evidence>
<feature type="region of interest" description="Disordered" evidence="1">
    <location>
        <begin position="814"/>
        <end position="840"/>
    </location>
</feature>
<dbReference type="InterPro" id="IPR041457">
    <property type="entry name" value="CxC2_KDZ-assoc"/>
</dbReference>
<dbReference type="AlphaFoldDB" id="A0A0C9SX00"/>
<reference evidence="3 4" key="1">
    <citation type="submission" date="2014-06" db="EMBL/GenBank/DDBJ databases">
        <title>Evolutionary Origins and Diversification of the Mycorrhizal Mutualists.</title>
        <authorList>
            <consortium name="DOE Joint Genome Institute"/>
            <consortium name="Mycorrhizal Genomics Consortium"/>
            <person name="Kohler A."/>
            <person name="Kuo A."/>
            <person name="Nagy L.G."/>
            <person name="Floudas D."/>
            <person name="Copeland A."/>
            <person name="Barry K.W."/>
            <person name="Cichocki N."/>
            <person name="Veneault-Fourrey C."/>
            <person name="LaButti K."/>
            <person name="Lindquist E.A."/>
            <person name="Lipzen A."/>
            <person name="Lundell T."/>
            <person name="Morin E."/>
            <person name="Murat C."/>
            <person name="Riley R."/>
            <person name="Ohm R."/>
            <person name="Sun H."/>
            <person name="Tunlid A."/>
            <person name="Henrissat B."/>
            <person name="Grigoriev I.V."/>
            <person name="Hibbett D.S."/>
            <person name="Martin F."/>
        </authorList>
    </citation>
    <scope>NUCLEOTIDE SEQUENCE [LARGE SCALE GENOMIC DNA]</scope>
    <source>
        <strain evidence="3 4">FD-325 SS-3</strain>
    </source>
</reference>
<dbReference type="InterPro" id="IPR040521">
    <property type="entry name" value="KDZ"/>
</dbReference>